<dbReference type="GeneID" id="25477332"/>
<proteinExistence type="predicted"/>
<feature type="region of interest" description="Disordered" evidence="1">
    <location>
        <begin position="655"/>
        <end position="698"/>
    </location>
</feature>
<feature type="compositionally biased region" description="Polar residues" evidence="1">
    <location>
        <begin position="578"/>
        <end position="592"/>
    </location>
</feature>
<feature type="region of interest" description="Disordered" evidence="1">
    <location>
        <begin position="571"/>
        <end position="603"/>
    </location>
</feature>
<dbReference type="AlphaFoldDB" id="U6MSE6"/>
<feature type="compositionally biased region" description="Polar residues" evidence="1">
    <location>
        <begin position="680"/>
        <end position="689"/>
    </location>
</feature>
<keyword evidence="2" id="KW-0812">Transmembrane</keyword>
<reference evidence="3" key="2">
    <citation type="submission" date="2013-10" db="EMBL/GenBank/DDBJ databases">
        <authorList>
            <person name="Aslett M."/>
        </authorList>
    </citation>
    <scope>NUCLEOTIDE SEQUENCE [LARGE SCALE GENOMIC DNA]</scope>
    <source>
        <strain evidence="3">Houghton</strain>
    </source>
</reference>
<sequence length="698" mass="76571">MNPHAQFLHDQAFSGCNDQQTGTDSYSQQSRDSTPDDGHILVQSLSKTKPSSAFRPRLLLVAFTSLAAAYFLLICFHFIKFGRLLAPQSRYLADRYDGSCDWGNAAEHSDNSEDRTAGGTPEYRAQEMTNEGLLLPHYQTRGVHESVTTSFQGVGVAVSTGVETRGTNLGQWAQERQQYPVSDWANRNLPPPVKERLTGIFSRMVRASKLCMSLLPMLTLTQRLHATYLVMRLIALDLGALSLVREDMEPARQSVGDSLISLGFQCLRCSGADAQHENLRTEIRQLIGLVERIKLPRRVTTEYNATKYRKKMLTLLPTCGLVLKKHLGVLEGLLQSTGGDSRKLPDAVVEQQFGVLKALYNVHAEHIINDDSTSKHIRKCQEQTKTYLLLDNQQVETDKSYIPKLNDLQKRIREAVSNAGGLLRLEQPSAQPHHTHVRMFFGESQIREAYPGALHGQWGHHMLQRSSAAAEQQSLHFAAFSENENAYGSASLPSSPYPLREPWQPPYQGHESVARPVPQVTSGPGNQQSQSVLPPSLQALGGSTMPWMDTAHQRIQGAGPRLSLARAPLSRPHRPWATQATESVASTASLQRQRPAGGSVEGPLEATAQLGQRARAEQPVRFEPPAARSQIGAYSLFGQGGVPSWSPVSAASAASADIRGSAGRGQASSHRQGLHHANADSVNEGQSSREAGHFGEDH</sequence>
<reference evidence="3" key="1">
    <citation type="submission" date="2013-10" db="EMBL/GenBank/DDBJ databases">
        <title>Genomic analysis of the causative agents of coccidiosis in chickens.</title>
        <authorList>
            <person name="Reid A.J."/>
            <person name="Blake D."/>
            <person name="Billington K."/>
            <person name="Browne H."/>
            <person name="Dunn M."/>
            <person name="Hung S."/>
            <person name="Kawahara F."/>
            <person name="Miranda-Saavedra D."/>
            <person name="Mourier T."/>
            <person name="Nagra H."/>
            <person name="Otto T.D."/>
            <person name="Rawlings N."/>
            <person name="Sanchez A."/>
            <person name="Sanders M."/>
            <person name="Subramaniam C."/>
            <person name="Tay Y."/>
            <person name="Dear P."/>
            <person name="Doerig C."/>
            <person name="Gruber A."/>
            <person name="Parkinson J."/>
            <person name="Shirley M."/>
            <person name="Wan K.L."/>
            <person name="Berriman M."/>
            <person name="Tomley F."/>
            <person name="Pain A."/>
        </authorList>
    </citation>
    <scope>NUCLEOTIDE SEQUENCE [LARGE SCALE GENOMIC DNA]</scope>
    <source>
        <strain evidence="3">Houghton</strain>
    </source>
</reference>
<feature type="compositionally biased region" description="Polar residues" evidence="1">
    <location>
        <begin position="18"/>
        <end position="32"/>
    </location>
</feature>
<keyword evidence="4" id="KW-1185">Reference proteome</keyword>
<keyword evidence="2" id="KW-0472">Membrane</keyword>
<evidence type="ECO:0000256" key="1">
    <source>
        <dbReference type="SAM" id="MobiDB-lite"/>
    </source>
</evidence>
<evidence type="ECO:0000256" key="2">
    <source>
        <dbReference type="SAM" id="Phobius"/>
    </source>
</evidence>
<accession>U6MSE6</accession>
<name>U6MSE6_9EIME</name>
<feature type="transmembrane region" description="Helical" evidence="2">
    <location>
        <begin position="58"/>
        <end position="79"/>
    </location>
</feature>
<dbReference type="Proteomes" id="UP000030754">
    <property type="component" value="Unassembled WGS sequence"/>
</dbReference>
<evidence type="ECO:0000313" key="3">
    <source>
        <dbReference type="EMBL" id="CDJ64555.1"/>
    </source>
</evidence>
<feature type="region of interest" description="Disordered" evidence="1">
    <location>
        <begin position="18"/>
        <end position="39"/>
    </location>
</feature>
<organism evidence="3 4">
    <name type="scientific">Eimeria necatrix</name>
    <dbReference type="NCBI Taxonomy" id="51315"/>
    <lineage>
        <taxon>Eukaryota</taxon>
        <taxon>Sar</taxon>
        <taxon>Alveolata</taxon>
        <taxon>Apicomplexa</taxon>
        <taxon>Conoidasida</taxon>
        <taxon>Coccidia</taxon>
        <taxon>Eucoccidiorida</taxon>
        <taxon>Eimeriorina</taxon>
        <taxon>Eimeriidae</taxon>
        <taxon>Eimeria</taxon>
    </lineage>
</organism>
<gene>
    <name evidence="3" type="ORF">ENH_00072000</name>
</gene>
<dbReference type="EMBL" id="HG722971">
    <property type="protein sequence ID" value="CDJ64555.1"/>
    <property type="molecule type" value="Genomic_DNA"/>
</dbReference>
<dbReference type="OrthoDB" id="348183at2759"/>
<dbReference type="VEuPathDB" id="ToxoDB:ENH_00072000"/>
<evidence type="ECO:0000313" key="4">
    <source>
        <dbReference type="Proteomes" id="UP000030754"/>
    </source>
</evidence>
<evidence type="ECO:0008006" key="5">
    <source>
        <dbReference type="Google" id="ProtNLM"/>
    </source>
</evidence>
<protein>
    <recommendedName>
        <fullName evidence="5">Transmembrane protein</fullName>
    </recommendedName>
</protein>
<keyword evidence="2" id="KW-1133">Transmembrane helix</keyword>
<feature type="region of interest" description="Disordered" evidence="1">
    <location>
        <begin position="502"/>
        <end position="542"/>
    </location>
</feature>
<feature type="compositionally biased region" description="Low complexity" evidence="1">
    <location>
        <begin position="527"/>
        <end position="538"/>
    </location>
</feature>
<dbReference type="RefSeq" id="XP_013433022.1">
    <property type="nucleotide sequence ID" value="XM_013577568.1"/>
</dbReference>